<dbReference type="InterPro" id="IPR001789">
    <property type="entry name" value="Sig_transdc_resp-reg_receiver"/>
</dbReference>
<dbReference type="AlphaFoldDB" id="A0A5K7S385"/>
<dbReference type="GO" id="GO:0000160">
    <property type="term" value="P:phosphorelay signal transduction system"/>
    <property type="evidence" value="ECO:0007669"/>
    <property type="project" value="InterPro"/>
</dbReference>
<accession>A0A5K7S385</accession>
<proteinExistence type="predicted"/>
<evidence type="ECO:0000313" key="3">
    <source>
        <dbReference type="EMBL" id="BBE15930.1"/>
    </source>
</evidence>
<protein>
    <submittedName>
        <fullName evidence="3">Two-component system response regulator</fullName>
    </submittedName>
</protein>
<evidence type="ECO:0000259" key="2">
    <source>
        <dbReference type="PROSITE" id="PS50110"/>
    </source>
</evidence>
<name>A0A5K7S385_9BACT</name>
<evidence type="ECO:0000313" key="4">
    <source>
        <dbReference type="Proteomes" id="UP001193389"/>
    </source>
</evidence>
<feature type="domain" description="Response regulatory" evidence="2">
    <location>
        <begin position="8"/>
        <end position="136"/>
    </location>
</feature>
<dbReference type="PROSITE" id="PS50110">
    <property type="entry name" value="RESPONSE_REGULATORY"/>
    <property type="match status" value="1"/>
</dbReference>
<dbReference type="RefSeq" id="WP_318349047.1">
    <property type="nucleotide sequence ID" value="NZ_AP018694.1"/>
</dbReference>
<dbReference type="PANTHER" id="PTHR44520">
    <property type="entry name" value="RESPONSE REGULATOR RCP1-RELATED"/>
    <property type="match status" value="1"/>
</dbReference>
<keyword evidence="4" id="KW-1185">Reference proteome</keyword>
<reference evidence="3" key="1">
    <citation type="journal article" date="2020" name="Int. J. Syst. Evol. Microbiol.">
        <title>Aquipluma nitroreducens gen. nov. sp. nov., a novel facultatively anaerobic bacterium isolated from a freshwater lake.</title>
        <authorList>
            <person name="Watanabe M."/>
            <person name="Kojima H."/>
            <person name="Fukui M."/>
        </authorList>
    </citation>
    <scope>NUCLEOTIDE SEQUENCE</scope>
    <source>
        <strain evidence="3">MeG22</strain>
    </source>
</reference>
<sequence length="147" mass="16767">MENLNAVEILLVEDNPQDAELMIRALHKQKLANQIHVTEDGAEALDYLFCKGKYFDRDFSQSPKVIFLDLKLPKVSGLEVLQELKSNPLTKKLPVVVVTSSREDPDIKKAYELGVNSYVVKPVNFDDFFRAMSQIGLYWLLVNEVPK</sequence>
<keyword evidence="1" id="KW-0597">Phosphoprotein</keyword>
<dbReference type="PANTHER" id="PTHR44520:SF1">
    <property type="entry name" value="TWO-COMPONENT SYSTEM REGULATORY PROTEIN"/>
    <property type="match status" value="1"/>
</dbReference>
<dbReference type="InterPro" id="IPR011006">
    <property type="entry name" value="CheY-like_superfamily"/>
</dbReference>
<dbReference type="Gene3D" id="3.40.50.2300">
    <property type="match status" value="1"/>
</dbReference>
<evidence type="ECO:0000256" key="1">
    <source>
        <dbReference type="PROSITE-ProRule" id="PRU00169"/>
    </source>
</evidence>
<organism evidence="3 4">
    <name type="scientific">Aquipluma nitroreducens</name>
    <dbReference type="NCBI Taxonomy" id="2010828"/>
    <lineage>
        <taxon>Bacteria</taxon>
        <taxon>Pseudomonadati</taxon>
        <taxon>Bacteroidota</taxon>
        <taxon>Bacteroidia</taxon>
        <taxon>Marinilabiliales</taxon>
        <taxon>Prolixibacteraceae</taxon>
        <taxon>Aquipluma</taxon>
    </lineage>
</organism>
<dbReference type="KEGG" id="anf:AQPE_0066"/>
<dbReference type="Proteomes" id="UP001193389">
    <property type="component" value="Chromosome"/>
</dbReference>
<dbReference type="Pfam" id="PF00072">
    <property type="entry name" value="Response_reg"/>
    <property type="match status" value="1"/>
</dbReference>
<dbReference type="InterPro" id="IPR052893">
    <property type="entry name" value="TCS_response_regulator"/>
</dbReference>
<feature type="modified residue" description="4-aspartylphosphate" evidence="1">
    <location>
        <position position="69"/>
    </location>
</feature>
<dbReference type="EMBL" id="AP018694">
    <property type="protein sequence ID" value="BBE15930.1"/>
    <property type="molecule type" value="Genomic_DNA"/>
</dbReference>
<dbReference type="SUPFAM" id="SSF52172">
    <property type="entry name" value="CheY-like"/>
    <property type="match status" value="1"/>
</dbReference>
<gene>
    <name evidence="3" type="ORF">AQPE_0066</name>
</gene>
<dbReference type="SMART" id="SM00448">
    <property type="entry name" value="REC"/>
    <property type="match status" value="1"/>
</dbReference>
<dbReference type="CDD" id="cd17557">
    <property type="entry name" value="REC_Rcp-like"/>
    <property type="match status" value="1"/>
</dbReference>